<accession>A0ABR1FYU6</accession>
<gene>
    <name evidence="2" type="ORF">SO694_00059110</name>
</gene>
<sequence>MCRPPATVDGGAAPPPLGKEFLAEAPRAVCAVVCGLYLALSCRGATHLRRIIADGHADPDALFRDFGALLALYGAETALAAAGGATTMYHWTRRNFLEHHLPLALVGGCMLACCGATQGRALVQHEEWCSLILLISFNEASAAFLILRPDPTLQAFRIGPNLLIQVSLLATELGSYARAMRAQRALRDPAMALPGILSQFLLAAAVVHVSYIGQIVASVRKRPPAEIDVAAKGLAVALALALTIFSAPPPSR</sequence>
<name>A0ABR1FYU6_AURAN</name>
<organism evidence="2 3">
    <name type="scientific">Aureococcus anophagefferens</name>
    <name type="common">Harmful bloom alga</name>
    <dbReference type="NCBI Taxonomy" id="44056"/>
    <lineage>
        <taxon>Eukaryota</taxon>
        <taxon>Sar</taxon>
        <taxon>Stramenopiles</taxon>
        <taxon>Ochrophyta</taxon>
        <taxon>Pelagophyceae</taxon>
        <taxon>Pelagomonadales</taxon>
        <taxon>Pelagomonadaceae</taxon>
        <taxon>Aureococcus</taxon>
    </lineage>
</organism>
<evidence type="ECO:0000313" key="3">
    <source>
        <dbReference type="Proteomes" id="UP001363151"/>
    </source>
</evidence>
<evidence type="ECO:0000256" key="1">
    <source>
        <dbReference type="SAM" id="Phobius"/>
    </source>
</evidence>
<keyword evidence="1" id="KW-0812">Transmembrane</keyword>
<keyword evidence="1" id="KW-0472">Membrane</keyword>
<keyword evidence="3" id="KW-1185">Reference proteome</keyword>
<dbReference type="EMBL" id="JBBJCI010000202">
    <property type="protein sequence ID" value="KAK7241387.1"/>
    <property type="molecule type" value="Genomic_DNA"/>
</dbReference>
<dbReference type="Proteomes" id="UP001363151">
    <property type="component" value="Unassembled WGS sequence"/>
</dbReference>
<feature type="transmembrane region" description="Helical" evidence="1">
    <location>
        <begin position="196"/>
        <end position="217"/>
    </location>
</feature>
<comment type="caution">
    <text evidence="2">The sequence shown here is derived from an EMBL/GenBank/DDBJ whole genome shotgun (WGS) entry which is preliminary data.</text>
</comment>
<protein>
    <submittedName>
        <fullName evidence="2">Uncharacterized protein</fullName>
    </submittedName>
</protein>
<reference evidence="2 3" key="1">
    <citation type="submission" date="2024-03" db="EMBL/GenBank/DDBJ databases">
        <title>Aureococcus anophagefferens CCMP1851 and Kratosvirus quantuckense: Draft genome of a second virus-susceptible host strain in the model system.</title>
        <authorList>
            <person name="Chase E."/>
            <person name="Truchon A.R."/>
            <person name="Schepens W."/>
            <person name="Wilhelm S.W."/>
        </authorList>
    </citation>
    <scope>NUCLEOTIDE SEQUENCE [LARGE SCALE GENOMIC DNA]</scope>
    <source>
        <strain evidence="2 3">CCMP1851</strain>
    </source>
</reference>
<proteinExistence type="predicted"/>
<keyword evidence="1" id="KW-1133">Transmembrane helix</keyword>
<evidence type="ECO:0000313" key="2">
    <source>
        <dbReference type="EMBL" id="KAK7241387.1"/>
    </source>
</evidence>